<dbReference type="EMBL" id="WIVE01000004">
    <property type="protein sequence ID" value="MQX35463.1"/>
    <property type="molecule type" value="Genomic_DNA"/>
</dbReference>
<comment type="caution">
    <text evidence="2">The sequence shown here is derived from an EMBL/GenBank/DDBJ whole genome shotgun (WGS) entry which is preliminary data.</text>
</comment>
<dbReference type="GO" id="GO:0016740">
    <property type="term" value="F:transferase activity"/>
    <property type="evidence" value="ECO:0007669"/>
    <property type="project" value="UniProtKB-KW"/>
</dbReference>
<protein>
    <submittedName>
        <fullName evidence="2">Polysaccharide pyruvyl transferase family protein</fullName>
    </submittedName>
</protein>
<dbReference type="PANTHER" id="PTHR36836:SF1">
    <property type="entry name" value="COLANIC ACID BIOSYNTHESIS PROTEIN WCAK"/>
    <property type="match status" value="1"/>
</dbReference>
<accession>A0A7X1ZBV9</accession>
<proteinExistence type="predicted"/>
<sequence>MTRRSLTIGLVWHSTQSPNLGLGALTVGHLAILDDLTARLGLQPRYRVIGVGDRSPTYINRADLTTKGLRTKDLVNPVGGLAGAVRACDVLLDIGGGDSFTDIYGAVRFRRMTWTKVMALLLGRPLVLSPQTIGPFEAGWSRRIAVAVMNRCRLVTTRDDLSTAYLRTLGVRAPAVEATDVALRLPFTAPERTPGDPVKVGLNVSGLLFGGGYTGKNQFGLAADYAAMMRRIVARFAAMEGVEVHLVSHVAGDHIGVEDDHTACRALASEVPGTVCVPPFPDPVAAKSYIAGLDFFAGARMHACIAAFSAGVPVVPMAYSRKFKGLFGSLGYDRVVDCRADSAETIEAALFDAFADRAALAAQVRAGAERGLARLRAYEDALTPILEEAAQR</sequence>
<reference evidence="2 3" key="1">
    <citation type="submission" date="2019-10" db="EMBL/GenBank/DDBJ databases">
        <title>Draft whole-genome sequence of the purple nonsulfur photosynthetic bacterium Roseospira navarrensis DSM 15114.</title>
        <authorList>
            <person name="Kyndt J.A."/>
            <person name="Meyer T.E."/>
        </authorList>
    </citation>
    <scope>NUCLEOTIDE SEQUENCE [LARGE SCALE GENOMIC DNA]</scope>
    <source>
        <strain evidence="2 3">DSM 15114</strain>
    </source>
</reference>
<evidence type="ECO:0000259" key="1">
    <source>
        <dbReference type="Pfam" id="PF04230"/>
    </source>
</evidence>
<feature type="domain" description="Polysaccharide pyruvyl transferase" evidence="1">
    <location>
        <begin position="66"/>
        <end position="320"/>
    </location>
</feature>
<dbReference type="Pfam" id="PF04230">
    <property type="entry name" value="PS_pyruv_trans"/>
    <property type="match status" value="1"/>
</dbReference>
<evidence type="ECO:0000313" key="3">
    <source>
        <dbReference type="Proteomes" id="UP000434582"/>
    </source>
</evidence>
<name>A0A7X1ZBV9_9PROT</name>
<dbReference type="AlphaFoldDB" id="A0A7X1ZBV9"/>
<dbReference type="PANTHER" id="PTHR36836">
    <property type="entry name" value="COLANIC ACID BIOSYNTHESIS PROTEIN WCAK"/>
    <property type="match status" value="1"/>
</dbReference>
<organism evidence="2 3">
    <name type="scientific">Roseospira navarrensis</name>
    <dbReference type="NCBI Taxonomy" id="140058"/>
    <lineage>
        <taxon>Bacteria</taxon>
        <taxon>Pseudomonadati</taxon>
        <taxon>Pseudomonadota</taxon>
        <taxon>Alphaproteobacteria</taxon>
        <taxon>Rhodospirillales</taxon>
        <taxon>Rhodospirillaceae</taxon>
        <taxon>Roseospira</taxon>
    </lineage>
</organism>
<dbReference type="RefSeq" id="WP_153340972.1">
    <property type="nucleotide sequence ID" value="NZ_WIVE01000004.1"/>
</dbReference>
<evidence type="ECO:0000313" key="2">
    <source>
        <dbReference type="EMBL" id="MQX35463.1"/>
    </source>
</evidence>
<dbReference type="InterPro" id="IPR007345">
    <property type="entry name" value="Polysacch_pyruvyl_Trfase"/>
</dbReference>
<dbReference type="OrthoDB" id="1814359at2"/>
<keyword evidence="3" id="KW-1185">Reference proteome</keyword>
<keyword evidence="2" id="KW-0808">Transferase</keyword>
<gene>
    <name evidence="2" type="ORF">GHC57_02910</name>
</gene>
<dbReference type="Proteomes" id="UP000434582">
    <property type="component" value="Unassembled WGS sequence"/>
</dbReference>